<name>A0A2M9ZU38_9LEPT</name>
<gene>
    <name evidence="2" type="ORF">CH365_17900</name>
</gene>
<evidence type="ECO:0000256" key="1">
    <source>
        <dbReference type="SAM" id="Phobius"/>
    </source>
</evidence>
<keyword evidence="1" id="KW-0472">Membrane</keyword>
<proteinExistence type="predicted"/>
<dbReference type="OrthoDB" id="327770at2"/>
<keyword evidence="3" id="KW-1185">Reference proteome</keyword>
<accession>A0A2M9ZU38</accession>
<organism evidence="2 3">
    <name type="scientific">Leptospira neocaledonica</name>
    <dbReference type="NCBI Taxonomy" id="2023192"/>
    <lineage>
        <taxon>Bacteria</taxon>
        <taxon>Pseudomonadati</taxon>
        <taxon>Spirochaetota</taxon>
        <taxon>Spirochaetia</taxon>
        <taxon>Leptospirales</taxon>
        <taxon>Leptospiraceae</taxon>
        <taxon>Leptospira</taxon>
    </lineage>
</organism>
<dbReference type="Proteomes" id="UP000231843">
    <property type="component" value="Unassembled WGS sequence"/>
</dbReference>
<dbReference type="EMBL" id="NPEA01000011">
    <property type="protein sequence ID" value="PJZ75618.1"/>
    <property type="molecule type" value="Genomic_DNA"/>
</dbReference>
<evidence type="ECO:0000313" key="3">
    <source>
        <dbReference type="Proteomes" id="UP000231843"/>
    </source>
</evidence>
<dbReference type="PROSITE" id="PS51257">
    <property type="entry name" value="PROKAR_LIPOPROTEIN"/>
    <property type="match status" value="1"/>
</dbReference>
<evidence type="ECO:0000313" key="2">
    <source>
        <dbReference type="EMBL" id="PJZ75618.1"/>
    </source>
</evidence>
<dbReference type="AlphaFoldDB" id="A0A2M9ZU38"/>
<keyword evidence="1" id="KW-0812">Transmembrane</keyword>
<reference evidence="2 3" key="1">
    <citation type="submission" date="2017-07" db="EMBL/GenBank/DDBJ databases">
        <title>Leptospira spp. isolated from tropical soils.</title>
        <authorList>
            <person name="Thibeaux R."/>
            <person name="Iraola G."/>
            <person name="Ferres I."/>
            <person name="Bierque E."/>
            <person name="Girault D."/>
            <person name="Soupe-Gilbert M.-E."/>
            <person name="Picardeau M."/>
            <person name="Goarant C."/>
        </authorList>
    </citation>
    <scope>NUCLEOTIDE SEQUENCE [LARGE SCALE GENOMIC DNA]</scope>
    <source>
        <strain evidence="2 3">ES4-C-A1</strain>
    </source>
</reference>
<evidence type="ECO:0008006" key="4">
    <source>
        <dbReference type="Google" id="ProtNLM"/>
    </source>
</evidence>
<protein>
    <recommendedName>
        <fullName evidence="4">Lipoprotein</fullName>
    </recommendedName>
</protein>
<keyword evidence="1" id="KW-1133">Transmembrane helix</keyword>
<comment type="caution">
    <text evidence="2">The sequence shown here is derived from an EMBL/GenBank/DDBJ whole genome shotgun (WGS) entry which is preliminary data.</text>
</comment>
<feature type="transmembrane region" description="Helical" evidence="1">
    <location>
        <begin position="193"/>
        <end position="217"/>
    </location>
</feature>
<feature type="transmembrane region" description="Helical" evidence="1">
    <location>
        <begin position="6"/>
        <end position="25"/>
    </location>
</feature>
<dbReference type="RefSeq" id="WP_100769907.1">
    <property type="nucleotide sequence ID" value="NZ_NPEA01000011.1"/>
</dbReference>
<sequence>MKNIVDFIISIKPNIITFILLSVLFSCRSTIRRGYLEPKPNPLYENQTMKMLEIEIEGSIESKPLLVVSLTSDPFNKVEKSQRIEYYKELYIESKSIRLEIPALAEYGTIEILNDTWYPLAFYNQSRLRILLGVERGILWLRYQTGYEKREACIKESAASIYKCPALWETGGVNKLIKIQISEERRMNKLLTFFSYLNTAIIYLYTGVPVPLFGFFATENEVKMAVE</sequence>